<dbReference type="KEGG" id="mac:MA_3827"/>
<proteinExistence type="predicted"/>
<keyword evidence="2" id="KW-1185">Reference proteome</keyword>
<sequence length="73" mass="8666">MCFMDENDDYYLLAELHGNFLNIYDAFHKIPMEGSPDSENAEKVQETVQEYINYLNDHKRIIESLINNAYNFL</sequence>
<dbReference type="AlphaFoldDB" id="Q8TJF8"/>
<evidence type="ECO:0000313" key="1">
    <source>
        <dbReference type="EMBL" id="AAM07178.1"/>
    </source>
</evidence>
<gene>
    <name evidence="1" type="ordered locus">MA_3827</name>
</gene>
<dbReference type="HOGENOM" id="CLU_2695724_0_0_2"/>
<dbReference type="Proteomes" id="UP000002487">
    <property type="component" value="Chromosome"/>
</dbReference>
<organism evidence="1 2">
    <name type="scientific">Methanosarcina acetivorans (strain ATCC 35395 / DSM 2834 / JCM 12185 / C2A)</name>
    <dbReference type="NCBI Taxonomy" id="188937"/>
    <lineage>
        <taxon>Archaea</taxon>
        <taxon>Methanobacteriati</taxon>
        <taxon>Methanobacteriota</taxon>
        <taxon>Stenosarchaea group</taxon>
        <taxon>Methanomicrobia</taxon>
        <taxon>Methanosarcinales</taxon>
        <taxon>Methanosarcinaceae</taxon>
        <taxon>Methanosarcina</taxon>
    </lineage>
</organism>
<dbReference type="EnsemblBacteria" id="AAM07178">
    <property type="protein sequence ID" value="AAM07178"/>
    <property type="gene ID" value="MA_3827"/>
</dbReference>
<name>Q8TJF8_METAC</name>
<dbReference type="InParanoid" id="Q8TJF8"/>
<evidence type="ECO:0000313" key="2">
    <source>
        <dbReference type="Proteomes" id="UP000002487"/>
    </source>
</evidence>
<protein>
    <submittedName>
        <fullName evidence="1">Uncharacterized protein</fullName>
    </submittedName>
</protein>
<reference evidence="1 2" key="1">
    <citation type="journal article" date="2002" name="Genome Res.">
        <title>The genome of Methanosarcina acetivorans reveals extensive metabolic and physiological diversity.</title>
        <authorList>
            <person name="Galagan J.E."/>
            <person name="Nusbaum C."/>
            <person name="Roy A."/>
            <person name="Endrizzi M.G."/>
            <person name="Macdonald P."/>
            <person name="FitzHugh W."/>
            <person name="Calvo S."/>
            <person name="Engels R."/>
            <person name="Smirnov S."/>
            <person name="Atnoor D."/>
            <person name="Brown A."/>
            <person name="Allen N."/>
            <person name="Naylor J."/>
            <person name="Stange-Thomann N."/>
            <person name="DeArellano K."/>
            <person name="Johnson R."/>
            <person name="Linton L."/>
            <person name="McEwan P."/>
            <person name="McKernan K."/>
            <person name="Talamas J."/>
            <person name="Tirrell A."/>
            <person name="Ye W."/>
            <person name="Zimmer A."/>
            <person name="Barber R.D."/>
            <person name="Cann I."/>
            <person name="Graham D.E."/>
            <person name="Grahame D.A."/>
            <person name="Guss A."/>
            <person name="Hedderich R."/>
            <person name="Ingram-Smith C."/>
            <person name="Kuettner C.H."/>
            <person name="Krzycki J.A."/>
            <person name="Leigh J.A."/>
            <person name="Li W."/>
            <person name="Liu J."/>
            <person name="Mukhopadhyay B."/>
            <person name="Reeve J.N."/>
            <person name="Smith K."/>
            <person name="Springer T.A."/>
            <person name="Umayam L.A."/>
            <person name="White O."/>
            <person name="White R.H."/>
            <person name="de Macario E.C."/>
            <person name="Ferry J.G."/>
            <person name="Jarrell K.F."/>
            <person name="Jing H."/>
            <person name="Macario A.J.L."/>
            <person name="Paulsen I."/>
            <person name="Pritchett M."/>
            <person name="Sowers K.R."/>
            <person name="Swanson R.V."/>
            <person name="Zinder S.H."/>
            <person name="Lander E."/>
            <person name="Metcalf W.W."/>
            <person name="Birren B."/>
        </authorList>
    </citation>
    <scope>NUCLEOTIDE SEQUENCE [LARGE SCALE GENOMIC DNA]</scope>
    <source>
        <strain evidence="2">ATCC 35395 / DSM 2834 / JCM 12185 / C2A</strain>
    </source>
</reference>
<accession>Q8TJF8</accession>
<dbReference type="STRING" id="188937.MA_3827"/>
<dbReference type="EMBL" id="AE010299">
    <property type="protein sequence ID" value="AAM07178.1"/>
    <property type="molecule type" value="Genomic_DNA"/>
</dbReference>